<accession>A0A0F3ILI8</accession>
<name>A0A0F3ILI8_9GAMM</name>
<proteinExistence type="predicted"/>
<gene>
    <name evidence="1" type="ORF">VZ94_05165</name>
</gene>
<comment type="caution">
    <text evidence="1">The sequence shown here is derived from an EMBL/GenBank/DDBJ whole genome shotgun (WGS) entry which is preliminary data.</text>
</comment>
<reference evidence="1 2" key="2">
    <citation type="journal article" date="2016" name="Microb. Ecol.">
        <title>Genome Characteristics of a Novel Type I Methanotroph (Sn10-6) Isolated from a Flooded Indian Rice Field.</title>
        <authorList>
            <person name="Rahalkar M.C."/>
            <person name="Pandit P.S."/>
            <person name="Dhakephalkar P.K."/>
            <person name="Pore S."/>
            <person name="Arora P."/>
            <person name="Kapse N."/>
        </authorList>
    </citation>
    <scope>NUCLEOTIDE SEQUENCE [LARGE SCALE GENOMIC DNA]</scope>
    <source>
        <strain evidence="1 2">Sn10-6</strain>
    </source>
</reference>
<protein>
    <submittedName>
        <fullName evidence="1">Uncharacterized protein</fullName>
    </submittedName>
</protein>
<dbReference type="EMBL" id="LAJX01000044">
    <property type="protein sequence ID" value="KJV07383.1"/>
    <property type="molecule type" value="Genomic_DNA"/>
</dbReference>
<dbReference type="Proteomes" id="UP000033684">
    <property type="component" value="Unassembled WGS sequence"/>
</dbReference>
<organism evidence="1 2">
    <name type="scientific">Methylocucumis oryzae</name>
    <dbReference type="NCBI Taxonomy" id="1632867"/>
    <lineage>
        <taxon>Bacteria</taxon>
        <taxon>Pseudomonadati</taxon>
        <taxon>Pseudomonadota</taxon>
        <taxon>Gammaproteobacteria</taxon>
        <taxon>Methylococcales</taxon>
        <taxon>Methylococcaceae</taxon>
        <taxon>Methylocucumis</taxon>
    </lineage>
</organism>
<evidence type="ECO:0000313" key="2">
    <source>
        <dbReference type="Proteomes" id="UP000033684"/>
    </source>
</evidence>
<keyword evidence="2" id="KW-1185">Reference proteome</keyword>
<evidence type="ECO:0000313" key="1">
    <source>
        <dbReference type="EMBL" id="KJV07383.1"/>
    </source>
</evidence>
<sequence>MRIQFELTDEKAKELEAFMSTIGVTTKKDLFENSLSLLEWAVKEIQSNPNRVIGSIDEENESYKELQMAIFSNARSNARAKNVKS</sequence>
<dbReference type="AlphaFoldDB" id="A0A0F3ILI8"/>
<reference evidence="2" key="1">
    <citation type="submission" date="2015-03" db="EMBL/GenBank/DDBJ databases">
        <title>Draft genome sequence of a novel methanotroph (Sn10-6) isolated from flooded ricefield rhizosphere in India.</title>
        <authorList>
            <person name="Pandit P.S."/>
            <person name="Pore S.D."/>
            <person name="Arora P."/>
            <person name="Kapse N.G."/>
            <person name="Dhakephalkar P.K."/>
            <person name="Rahalkar M.C."/>
        </authorList>
    </citation>
    <scope>NUCLEOTIDE SEQUENCE [LARGE SCALE GENOMIC DNA]</scope>
    <source>
        <strain evidence="2">Sn10-6</strain>
    </source>
</reference>
<dbReference type="RefSeq" id="WP_045778423.1">
    <property type="nucleotide sequence ID" value="NZ_LAJX01000044.1"/>
</dbReference>